<dbReference type="Gene3D" id="3.40.30.10">
    <property type="entry name" value="Glutaredoxin"/>
    <property type="match status" value="1"/>
</dbReference>
<comment type="caution">
    <text evidence="3">The sequence shown here is derived from an EMBL/GenBank/DDBJ whole genome shotgun (WGS) entry which is preliminary data.</text>
</comment>
<dbReference type="InterPro" id="IPR036249">
    <property type="entry name" value="Thioredoxin-like_sf"/>
</dbReference>
<feature type="compositionally biased region" description="Polar residues" evidence="1">
    <location>
        <begin position="319"/>
        <end position="330"/>
    </location>
</feature>
<evidence type="ECO:0000259" key="2">
    <source>
        <dbReference type="Pfam" id="PF00462"/>
    </source>
</evidence>
<dbReference type="Pfam" id="PF23733">
    <property type="entry name" value="GRXCR1-2_C"/>
    <property type="match status" value="1"/>
</dbReference>
<organism evidence="3 4">
    <name type="scientific">Adiantum capillus-veneris</name>
    <name type="common">Maidenhair fern</name>
    <dbReference type="NCBI Taxonomy" id="13818"/>
    <lineage>
        <taxon>Eukaryota</taxon>
        <taxon>Viridiplantae</taxon>
        <taxon>Streptophyta</taxon>
        <taxon>Embryophyta</taxon>
        <taxon>Tracheophyta</taxon>
        <taxon>Polypodiopsida</taxon>
        <taxon>Polypodiidae</taxon>
        <taxon>Polypodiales</taxon>
        <taxon>Pteridineae</taxon>
        <taxon>Pteridaceae</taxon>
        <taxon>Vittarioideae</taxon>
        <taxon>Adiantum</taxon>
    </lineage>
</organism>
<dbReference type="PROSITE" id="PS51354">
    <property type="entry name" value="GLUTAREDOXIN_2"/>
    <property type="match status" value="1"/>
</dbReference>
<gene>
    <name evidence="3" type="ORF">GOP47_0022259</name>
</gene>
<keyword evidence="4" id="KW-1185">Reference proteome</keyword>
<evidence type="ECO:0000313" key="4">
    <source>
        <dbReference type="Proteomes" id="UP000886520"/>
    </source>
</evidence>
<dbReference type="InterPro" id="IPR002109">
    <property type="entry name" value="Glutaredoxin"/>
</dbReference>
<sequence>MGSSASKETTRKRTARESWYSPVSRSTSAPIHYVTDVEEDDDSLLSTAFSCTRYKTPCSHDSKSSLASLLQEETLASESTEKPSPKAYVCHPSARDNIEYTCEPRKRAAISRARPRYKTTLIPVTEDSECDNGSVDTIDVQKLMMKRLDEDDEGRESLSIRTPAKRSVFEKSQSFNKVHELDSCFTELNLPVWRRDFSDHEAQTGDLEMLTSNEGNSLCRTEMESTSTSPAKSPLRSPSRAPWKTPEQSPLRNPLGSPLKSPWMGSNSPLFDPSLLAKFEEAADATFLLSDDCFNQSTNEGSMATSSSSFYSHTWGLSETSSGGESPQSTLKERSPLKPGKLPSWNKTVSTSCELHNFEIICPPKGEDKVVLYFTSLRGVRKTYKDCCVLRSILQGFGVHVDERDVWMHSQFREELTQLLDNMQLQVPRLFIKGRYIGGVEEVCQLHEDGLLADLIVGMPYFGTFRKACEGCADMRFVPCFTCHGSCKVVDDLGRVLRCNECNENGLMLCPLCS</sequence>
<dbReference type="OrthoDB" id="423313at2759"/>
<feature type="domain" description="Glutaredoxin" evidence="2">
    <location>
        <begin position="371"/>
        <end position="437"/>
    </location>
</feature>
<feature type="region of interest" description="Disordered" evidence="1">
    <location>
        <begin position="219"/>
        <end position="261"/>
    </location>
</feature>
<dbReference type="SUPFAM" id="SSF52833">
    <property type="entry name" value="Thioredoxin-like"/>
    <property type="match status" value="1"/>
</dbReference>
<protein>
    <recommendedName>
        <fullName evidence="2">Glutaredoxin domain-containing protein</fullName>
    </recommendedName>
</protein>
<feature type="compositionally biased region" description="Polar residues" evidence="1">
    <location>
        <begin position="219"/>
        <end position="231"/>
    </location>
</feature>
<evidence type="ECO:0000313" key="3">
    <source>
        <dbReference type="EMBL" id="KAI5063712.1"/>
    </source>
</evidence>
<name>A0A9D4Z7P1_ADICA</name>
<accession>A0A9D4Z7P1</accession>
<feature type="region of interest" description="Disordered" evidence="1">
    <location>
        <begin position="319"/>
        <end position="343"/>
    </location>
</feature>
<dbReference type="PANTHER" id="PTHR45669">
    <property type="entry name" value="GLUTAREDOXIN DOMAIN-CONTAINING CYSTEINE-RICH PROTEIN CG12206-RELATED"/>
    <property type="match status" value="1"/>
</dbReference>
<dbReference type="Pfam" id="PF00462">
    <property type="entry name" value="Glutaredoxin"/>
    <property type="match status" value="1"/>
</dbReference>
<evidence type="ECO:0000256" key="1">
    <source>
        <dbReference type="SAM" id="MobiDB-lite"/>
    </source>
</evidence>
<feature type="region of interest" description="Disordered" evidence="1">
    <location>
        <begin position="1"/>
        <end position="26"/>
    </location>
</feature>
<proteinExistence type="predicted"/>
<reference evidence="3" key="1">
    <citation type="submission" date="2021-01" db="EMBL/GenBank/DDBJ databases">
        <title>Adiantum capillus-veneris genome.</title>
        <authorList>
            <person name="Fang Y."/>
            <person name="Liao Q."/>
        </authorList>
    </citation>
    <scope>NUCLEOTIDE SEQUENCE</scope>
    <source>
        <strain evidence="3">H3</strain>
        <tissue evidence="3">Leaf</tissue>
    </source>
</reference>
<dbReference type="EMBL" id="JABFUD020000021">
    <property type="protein sequence ID" value="KAI5063712.1"/>
    <property type="molecule type" value="Genomic_DNA"/>
</dbReference>
<dbReference type="CDD" id="cd03031">
    <property type="entry name" value="GRX_GRX_like"/>
    <property type="match status" value="1"/>
</dbReference>
<dbReference type="PANTHER" id="PTHR45669:SF7">
    <property type="entry name" value="F1N19.7"/>
    <property type="match status" value="1"/>
</dbReference>
<dbReference type="AlphaFoldDB" id="A0A9D4Z7P1"/>
<dbReference type="Proteomes" id="UP000886520">
    <property type="component" value="Chromosome 21"/>
</dbReference>